<dbReference type="Gene3D" id="3.40.50.300">
    <property type="entry name" value="P-loop containing nucleotide triphosphate hydrolases"/>
    <property type="match status" value="1"/>
</dbReference>
<proteinExistence type="predicted"/>
<accession>A0A7X0TTI6</accession>
<sequence>MNIVNMKKRIVITGGPGGGKTTALDLIRREFSGKIASVPESATMIFSGGIERSTNNSVLKAQQTAIFNLQKNLEDIQRAAYPECLILCDRGTLDGLAYWPDSEDNFFTQMNTTLEEEFSRYDAVIFFETAARSGENIRSNNPIRNESEQQAVELDTKLKKIWSKHPNFNLVGSSESFIRKVMFGIMTIENVIGQYR</sequence>
<evidence type="ECO:0000259" key="1">
    <source>
        <dbReference type="Pfam" id="PF13521"/>
    </source>
</evidence>
<name>A0A7X0TTI6_9GAMM</name>
<dbReference type="InterPro" id="IPR038727">
    <property type="entry name" value="NadR/Ttd14_AAA_dom"/>
</dbReference>
<keyword evidence="3" id="KW-1185">Reference proteome</keyword>
<dbReference type="Pfam" id="PF13521">
    <property type="entry name" value="AAA_28"/>
    <property type="match status" value="1"/>
</dbReference>
<dbReference type="GO" id="GO:0035091">
    <property type="term" value="F:phosphatidylinositol binding"/>
    <property type="evidence" value="ECO:0007669"/>
    <property type="project" value="TreeGrafter"/>
</dbReference>
<dbReference type="GO" id="GO:0005525">
    <property type="term" value="F:GTP binding"/>
    <property type="evidence" value="ECO:0007669"/>
    <property type="project" value="TreeGrafter"/>
</dbReference>
<reference evidence="2 3" key="1">
    <citation type="submission" date="2020-08" db="EMBL/GenBank/DDBJ databases">
        <title>Genomic Encyclopedia of Type Strains, Phase IV (KMG-IV): sequencing the most valuable type-strain genomes for metagenomic binning, comparative biology and taxonomic classification.</title>
        <authorList>
            <person name="Goeker M."/>
        </authorList>
    </citation>
    <scope>NUCLEOTIDE SEQUENCE [LARGE SCALE GENOMIC DNA]</scope>
    <source>
        <strain evidence="2 3">DSM 26287</strain>
    </source>
</reference>
<dbReference type="SUPFAM" id="SSF52540">
    <property type="entry name" value="P-loop containing nucleoside triphosphate hydrolases"/>
    <property type="match status" value="1"/>
</dbReference>
<dbReference type="InterPro" id="IPR027417">
    <property type="entry name" value="P-loop_NTPase"/>
</dbReference>
<dbReference type="Proteomes" id="UP000537141">
    <property type="component" value="Unassembled WGS sequence"/>
</dbReference>
<feature type="domain" description="NadR/Ttd14 AAA" evidence="1">
    <location>
        <begin position="9"/>
        <end position="166"/>
    </location>
</feature>
<dbReference type="EMBL" id="JACHHU010000011">
    <property type="protein sequence ID" value="MBB6543164.1"/>
    <property type="molecule type" value="Genomic_DNA"/>
</dbReference>
<dbReference type="AlphaFoldDB" id="A0A7X0TTI6"/>
<dbReference type="PANTHER" id="PTHR34932:SF1">
    <property type="entry name" value="TRPL TRANSLOCATION DEFECT PROTEIN 14"/>
    <property type="match status" value="1"/>
</dbReference>
<gene>
    <name evidence="2" type="ORF">HNQ55_001671</name>
</gene>
<evidence type="ECO:0000313" key="2">
    <source>
        <dbReference type="EMBL" id="MBB6543164.1"/>
    </source>
</evidence>
<protein>
    <submittedName>
        <fullName evidence="2">Putative ATPase</fullName>
    </submittedName>
</protein>
<dbReference type="RefSeq" id="WP_184423962.1">
    <property type="nucleotide sequence ID" value="NZ_AP027362.1"/>
</dbReference>
<dbReference type="GO" id="GO:0070300">
    <property type="term" value="F:phosphatidic acid binding"/>
    <property type="evidence" value="ECO:0007669"/>
    <property type="project" value="TreeGrafter"/>
</dbReference>
<evidence type="ECO:0000313" key="3">
    <source>
        <dbReference type="Proteomes" id="UP000537141"/>
    </source>
</evidence>
<comment type="caution">
    <text evidence="2">The sequence shown here is derived from an EMBL/GenBank/DDBJ whole genome shotgun (WGS) entry which is preliminary data.</text>
</comment>
<organism evidence="2 3">
    <name type="scientific">Thalassotalea piscium</name>
    <dbReference type="NCBI Taxonomy" id="1230533"/>
    <lineage>
        <taxon>Bacteria</taxon>
        <taxon>Pseudomonadati</taxon>
        <taxon>Pseudomonadota</taxon>
        <taxon>Gammaproteobacteria</taxon>
        <taxon>Alteromonadales</taxon>
        <taxon>Colwelliaceae</taxon>
        <taxon>Thalassotalea</taxon>
    </lineage>
</organism>
<dbReference type="InterPro" id="IPR053227">
    <property type="entry name" value="TRPL-trafficking_regulator"/>
</dbReference>
<dbReference type="PANTHER" id="PTHR34932">
    <property type="entry name" value="TRPL TRANSLOCATION DEFECT PROTEIN 14"/>
    <property type="match status" value="1"/>
</dbReference>